<dbReference type="RefSeq" id="WP_270041131.1">
    <property type="nucleotide sequence ID" value="NZ_JAPDOD010000015.1"/>
</dbReference>
<feature type="transmembrane region" description="Helical" evidence="1">
    <location>
        <begin position="143"/>
        <end position="164"/>
    </location>
</feature>
<dbReference type="GO" id="GO:0016020">
    <property type="term" value="C:membrane"/>
    <property type="evidence" value="ECO:0007669"/>
    <property type="project" value="TreeGrafter"/>
</dbReference>
<dbReference type="PANTHER" id="PTHR23028:SF53">
    <property type="entry name" value="ACYL_TRANSF_3 DOMAIN-CONTAINING PROTEIN"/>
    <property type="match status" value="1"/>
</dbReference>
<keyword evidence="1" id="KW-1133">Transmembrane helix</keyword>
<feature type="domain" description="Acyltransferase 3" evidence="2">
    <location>
        <begin position="6"/>
        <end position="337"/>
    </location>
</feature>
<feature type="transmembrane region" description="Helical" evidence="1">
    <location>
        <begin position="83"/>
        <end position="100"/>
    </location>
</feature>
<dbReference type="GO" id="GO:0016747">
    <property type="term" value="F:acyltransferase activity, transferring groups other than amino-acyl groups"/>
    <property type="evidence" value="ECO:0007669"/>
    <property type="project" value="InterPro"/>
</dbReference>
<feature type="transmembrane region" description="Helical" evidence="1">
    <location>
        <begin position="326"/>
        <end position="346"/>
    </location>
</feature>
<evidence type="ECO:0000313" key="4">
    <source>
        <dbReference type="Proteomes" id="UP001149140"/>
    </source>
</evidence>
<feature type="transmembrane region" description="Helical" evidence="1">
    <location>
        <begin position="38"/>
        <end position="62"/>
    </location>
</feature>
<evidence type="ECO:0000256" key="1">
    <source>
        <dbReference type="SAM" id="Phobius"/>
    </source>
</evidence>
<organism evidence="3 4">
    <name type="scientific">Solirubrobacter ginsenosidimutans</name>
    <dbReference type="NCBI Taxonomy" id="490573"/>
    <lineage>
        <taxon>Bacteria</taxon>
        <taxon>Bacillati</taxon>
        <taxon>Actinomycetota</taxon>
        <taxon>Thermoleophilia</taxon>
        <taxon>Solirubrobacterales</taxon>
        <taxon>Solirubrobacteraceae</taxon>
        <taxon>Solirubrobacter</taxon>
    </lineage>
</organism>
<dbReference type="InterPro" id="IPR002656">
    <property type="entry name" value="Acyl_transf_3_dom"/>
</dbReference>
<feature type="transmembrane region" description="Helical" evidence="1">
    <location>
        <begin position="169"/>
        <end position="189"/>
    </location>
</feature>
<dbReference type="InterPro" id="IPR050879">
    <property type="entry name" value="Acyltransferase_3"/>
</dbReference>
<protein>
    <submittedName>
        <fullName evidence="3">Acyltransferase</fullName>
    </submittedName>
</protein>
<gene>
    <name evidence="3" type="ORF">OM076_16610</name>
</gene>
<proteinExistence type="predicted"/>
<dbReference type="Pfam" id="PF01757">
    <property type="entry name" value="Acyl_transf_3"/>
    <property type="match status" value="1"/>
</dbReference>
<feature type="transmembrane region" description="Helical" evidence="1">
    <location>
        <begin position="12"/>
        <end position="32"/>
    </location>
</feature>
<feature type="transmembrane region" description="Helical" evidence="1">
    <location>
        <begin position="291"/>
        <end position="314"/>
    </location>
</feature>
<keyword evidence="3" id="KW-0808">Transferase</keyword>
<sequence length="364" mass="38680">MRFVGALEGLRGYAALLMVVYHAWVLTGGPLLGGGRAVLSGGFLAVDLFFVLSAFVLTLPAARSGEFGAWRDYAIRRAARIVPAYYVALATALILFHPLAGPAADRRPPTVDGLLAHLSFLQVEARLIPGYDGTLGFRVDPPLWTLSVEVAFYVALPFVVIAFLKRPLLWLVAAVAGTVVLRALALHLADTSTADRLLSLPPMYAADFAAGMAGAWLYARGVTIRGWMAVVALAAALAVLWASGAATADAARLGARQSLWLAVATPAAFGALVLTAAGANVKWADNPVARWLGKVSFGVFLFHFMVMLFCLNTLGFGRGTNRDFVVLLLAGVAGSLAAGYASWRLVEAPARRRVRQAQLTYAAR</sequence>
<feature type="transmembrane region" description="Helical" evidence="1">
    <location>
        <begin position="201"/>
        <end position="219"/>
    </location>
</feature>
<accession>A0A9X3MV74</accession>
<reference evidence="3" key="1">
    <citation type="submission" date="2022-10" db="EMBL/GenBank/DDBJ databases">
        <title>The WGS of Solirubrobacter ginsenosidimutans DSM 21036.</title>
        <authorList>
            <person name="Jiang Z."/>
        </authorList>
    </citation>
    <scope>NUCLEOTIDE SEQUENCE</scope>
    <source>
        <strain evidence="3">DSM 21036</strain>
    </source>
</reference>
<feature type="transmembrane region" description="Helical" evidence="1">
    <location>
        <begin position="226"/>
        <end position="246"/>
    </location>
</feature>
<feature type="transmembrane region" description="Helical" evidence="1">
    <location>
        <begin position="258"/>
        <end position="279"/>
    </location>
</feature>
<dbReference type="GO" id="GO:0009103">
    <property type="term" value="P:lipopolysaccharide biosynthetic process"/>
    <property type="evidence" value="ECO:0007669"/>
    <property type="project" value="TreeGrafter"/>
</dbReference>
<keyword evidence="4" id="KW-1185">Reference proteome</keyword>
<keyword evidence="1" id="KW-0812">Transmembrane</keyword>
<dbReference type="PANTHER" id="PTHR23028">
    <property type="entry name" value="ACETYLTRANSFERASE"/>
    <property type="match status" value="1"/>
</dbReference>
<evidence type="ECO:0000259" key="2">
    <source>
        <dbReference type="Pfam" id="PF01757"/>
    </source>
</evidence>
<dbReference type="EMBL" id="JAPDOD010000015">
    <property type="protein sequence ID" value="MDA0161898.1"/>
    <property type="molecule type" value="Genomic_DNA"/>
</dbReference>
<comment type="caution">
    <text evidence="3">The sequence shown here is derived from an EMBL/GenBank/DDBJ whole genome shotgun (WGS) entry which is preliminary data.</text>
</comment>
<dbReference type="Proteomes" id="UP001149140">
    <property type="component" value="Unassembled WGS sequence"/>
</dbReference>
<keyword evidence="3" id="KW-0012">Acyltransferase</keyword>
<keyword evidence="1" id="KW-0472">Membrane</keyword>
<evidence type="ECO:0000313" key="3">
    <source>
        <dbReference type="EMBL" id="MDA0161898.1"/>
    </source>
</evidence>
<dbReference type="AlphaFoldDB" id="A0A9X3MV74"/>
<name>A0A9X3MV74_9ACTN</name>